<evidence type="ECO:0000313" key="2">
    <source>
        <dbReference type="Proteomes" id="UP000887565"/>
    </source>
</evidence>
<dbReference type="InterPro" id="IPR052961">
    <property type="entry name" value="Oxido-Kinase-like_Enzymes"/>
</dbReference>
<proteinExistence type="predicted"/>
<reference evidence="3" key="1">
    <citation type="submission" date="2022-11" db="UniProtKB">
        <authorList>
            <consortium name="WormBaseParasite"/>
        </authorList>
    </citation>
    <scope>IDENTIFICATION</scope>
</reference>
<sequence>MTNVLQRKKLQEFLQSYFRTDATVGTLASTLVSKGTGFMSDVEVVSLKWNDAAYCRPLPSSVVTKTVSTTGVNELAAAVSCDSLSNDDGKSILERMVKLLHEAECRAYGIFRQLPTPPLPVPAIFGLNRKSPAMIVMEDLTKRGAILDDVLGISFEQWRSVVLHMARFHAWSLTTNVDWKSCMNENVIAKKFMIDSSNEFSKQNVRIMREKYAEYFGDLDEKLLEKTTTWEAMSEHEEMYKKVMPEVMTHGDTWINNILFKIDPNAPDAILDEVLAIIDWQTSSIGCGLTDLAHLAAWCVPVQLKRSRTFDILRIYYEELQMNCGSILNGKLILDDVFRLYQHALAVQQVILVPYFEMYKIFAKVDRDGTGQREKQVIEHIRYCYDDAAKYFEYRRKNVIHSL</sequence>
<dbReference type="Pfam" id="PF07914">
    <property type="entry name" value="DUF1679"/>
    <property type="match status" value="1"/>
</dbReference>
<name>A0A915IA08_ROMCU</name>
<evidence type="ECO:0000259" key="1">
    <source>
        <dbReference type="SMART" id="SM00587"/>
    </source>
</evidence>
<dbReference type="InterPro" id="IPR011009">
    <property type="entry name" value="Kinase-like_dom_sf"/>
</dbReference>
<protein>
    <submittedName>
        <fullName evidence="3">CHK kinase-like domain-containing protein</fullName>
    </submittedName>
</protein>
<dbReference type="InterPro" id="IPR012877">
    <property type="entry name" value="Dhs-27"/>
</dbReference>
<evidence type="ECO:0000313" key="3">
    <source>
        <dbReference type="WBParaSite" id="nRc.2.0.1.t11009-RA"/>
    </source>
</evidence>
<keyword evidence="2" id="KW-1185">Reference proteome</keyword>
<accession>A0A915IA08</accession>
<dbReference type="WBParaSite" id="nRc.2.0.1.t11009-RA">
    <property type="protein sequence ID" value="nRc.2.0.1.t11009-RA"/>
    <property type="gene ID" value="nRc.2.0.1.g11009"/>
</dbReference>
<dbReference type="AlphaFoldDB" id="A0A915IA08"/>
<dbReference type="SMART" id="SM00587">
    <property type="entry name" value="CHK"/>
    <property type="match status" value="1"/>
</dbReference>
<feature type="domain" description="CHK kinase-like" evidence="1">
    <location>
        <begin position="135"/>
        <end position="326"/>
    </location>
</feature>
<dbReference type="InterPro" id="IPR015897">
    <property type="entry name" value="CHK_kinase-like"/>
</dbReference>
<dbReference type="Gene3D" id="3.90.1200.10">
    <property type="match status" value="1"/>
</dbReference>
<organism evidence="2 3">
    <name type="scientific">Romanomermis culicivorax</name>
    <name type="common">Nematode worm</name>
    <dbReference type="NCBI Taxonomy" id="13658"/>
    <lineage>
        <taxon>Eukaryota</taxon>
        <taxon>Metazoa</taxon>
        <taxon>Ecdysozoa</taxon>
        <taxon>Nematoda</taxon>
        <taxon>Enoplea</taxon>
        <taxon>Dorylaimia</taxon>
        <taxon>Mermithida</taxon>
        <taxon>Mermithoidea</taxon>
        <taxon>Mermithidae</taxon>
        <taxon>Romanomermis</taxon>
    </lineage>
</organism>
<dbReference type="OMA" id="CYACWPV"/>
<dbReference type="Proteomes" id="UP000887565">
    <property type="component" value="Unplaced"/>
</dbReference>
<dbReference type="PANTHER" id="PTHR23020:SF41">
    <property type="entry name" value="AMINOGLYCOSIDE PHOSPHOTRANSFERASE DOMAIN-CONTAINING PROTEIN"/>
    <property type="match status" value="1"/>
</dbReference>
<dbReference type="SUPFAM" id="SSF56112">
    <property type="entry name" value="Protein kinase-like (PK-like)"/>
    <property type="match status" value="1"/>
</dbReference>
<dbReference type="PANTHER" id="PTHR23020">
    <property type="entry name" value="UNCHARACTERIZED NUCLEAR HORMONE RECEPTOR-RELATED"/>
    <property type="match status" value="1"/>
</dbReference>